<dbReference type="Pfam" id="PF13445">
    <property type="entry name" value="zf-RING_UBOX"/>
    <property type="match status" value="1"/>
</dbReference>
<reference evidence="9" key="1">
    <citation type="submission" date="2025-08" db="UniProtKB">
        <authorList>
            <consortium name="Ensembl"/>
        </authorList>
    </citation>
    <scope>IDENTIFICATION</scope>
</reference>
<dbReference type="Pfam" id="PF25600">
    <property type="entry name" value="TRIM_CC"/>
    <property type="match status" value="1"/>
</dbReference>
<dbReference type="InParanoid" id="A0A3Q3E3L6"/>
<evidence type="ECO:0000256" key="1">
    <source>
        <dbReference type="ARBA" id="ARBA00022723"/>
    </source>
</evidence>
<proteinExistence type="predicted"/>
<dbReference type="InterPro" id="IPR017907">
    <property type="entry name" value="Znf_RING_CS"/>
</dbReference>
<dbReference type="AlphaFoldDB" id="A0A3Q3E3L6"/>
<evidence type="ECO:0000259" key="8">
    <source>
        <dbReference type="PROSITE" id="PS50188"/>
    </source>
</evidence>
<feature type="domain" description="B30.2/SPRY" evidence="8">
    <location>
        <begin position="254"/>
        <end position="443"/>
    </location>
</feature>
<dbReference type="Pfam" id="PF13765">
    <property type="entry name" value="PRY"/>
    <property type="match status" value="1"/>
</dbReference>
<feature type="domain" description="B box-type" evidence="7">
    <location>
        <begin position="74"/>
        <end position="114"/>
    </location>
</feature>
<dbReference type="GO" id="GO:0008270">
    <property type="term" value="F:zinc ion binding"/>
    <property type="evidence" value="ECO:0007669"/>
    <property type="project" value="UniProtKB-KW"/>
</dbReference>
<dbReference type="SUPFAM" id="SSF49899">
    <property type="entry name" value="Concanavalin A-like lectins/glucanases"/>
    <property type="match status" value="1"/>
</dbReference>
<dbReference type="CDD" id="cd13733">
    <property type="entry name" value="SPRY_PRY_C-I_1"/>
    <property type="match status" value="1"/>
</dbReference>
<dbReference type="PROSITE" id="PS00518">
    <property type="entry name" value="ZF_RING_1"/>
    <property type="match status" value="1"/>
</dbReference>
<sequence>MSAASCMLSEEQFLCSICLDVFTDPVSIPCGHNFCKSCITHHWDVNDQCECPMCKDVFEKRPMKHELVDPMENLQDRMCESHGRPLEMFCKTDQMCVCRRCTESNHKLHCIVPLMEQYEKKKTELSETETEIQKMIEERHLKIQEMKDSVELSRADTDREKSDSVQVFTALIRSVEEGLAQLLDLLEEKQKTTEEKAEGFIKELEDEISELIERNTEVEQLLSTEDHLQFLQNLPSLNPDHPPTKDWTEVRVHSSYEGMLQSELMRIQQYAVDITLDPDTANPFLILSDDGKQVYYGKSQNLPDNPERFSKTACVLGKQSISAGKIYFEVEVKNKSKWELGVARGSINRKEPISPRLETGPWILMLRNGGDYKANGVLLSLKSKPQKVGVFVDYEEGVVSFYDVDAAALIYSFTGCNFTEKLFPIFGPCSDDRAPLIITPVSK</sequence>
<feature type="coiled-coil region" evidence="5">
    <location>
        <begin position="172"/>
        <end position="221"/>
    </location>
</feature>
<dbReference type="InterPro" id="IPR058030">
    <property type="entry name" value="TRIM8/14/16/25/29/45/65_CC"/>
</dbReference>
<dbReference type="PANTHER" id="PTHR24103">
    <property type="entry name" value="E3 UBIQUITIN-PROTEIN LIGASE TRIM"/>
    <property type="match status" value="1"/>
</dbReference>
<dbReference type="InterPro" id="IPR013320">
    <property type="entry name" value="ConA-like_dom_sf"/>
</dbReference>
<dbReference type="Gene3D" id="3.30.40.10">
    <property type="entry name" value="Zinc/RING finger domain, C3HC4 (zinc finger)"/>
    <property type="match status" value="1"/>
</dbReference>
<keyword evidence="3" id="KW-0862">Zinc</keyword>
<dbReference type="SMART" id="SM00589">
    <property type="entry name" value="PRY"/>
    <property type="match status" value="1"/>
</dbReference>
<accession>A0A3Q3E3L6</accession>
<dbReference type="InterPro" id="IPR050143">
    <property type="entry name" value="TRIM/RBCC"/>
</dbReference>
<dbReference type="SUPFAM" id="SSF57845">
    <property type="entry name" value="B-box zinc-binding domain"/>
    <property type="match status" value="1"/>
</dbReference>
<dbReference type="SMART" id="SM00184">
    <property type="entry name" value="RING"/>
    <property type="match status" value="1"/>
</dbReference>
<dbReference type="PRINTS" id="PR01407">
    <property type="entry name" value="BUTYPHLNCDUF"/>
</dbReference>
<evidence type="ECO:0000256" key="3">
    <source>
        <dbReference type="ARBA" id="ARBA00022833"/>
    </source>
</evidence>
<evidence type="ECO:0000256" key="5">
    <source>
        <dbReference type="SAM" id="Coils"/>
    </source>
</evidence>
<dbReference type="SMART" id="SM00336">
    <property type="entry name" value="BBOX"/>
    <property type="match status" value="1"/>
</dbReference>
<dbReference type="FunFam" id="2.60.120.920:FF:000004">
    <property type="entry name" value="Butyrophilin subfamily 1 member A1"/>
    <property type="match status" value="1"/>
</dbReference>
<feature type="domain" description="RING-type" evidence="6">
    <location>
        <begin position="15"/>
        <end position="55"/>
    </location>
</feature>
<evidence type="ECO:0000313" key="9">
    <source>
        <dbReference type="Ensembl" id="ENSLBEP00000000531.1"/>
    </source>
</evidence>
<evidence type="ECO:0000259" key="6">
    <source>
        <dbReference type="PROSITE" id="PS50089"/>
    </source>
</evidence>
<dbReference type="InterPro" id="IPR013083">
    <property type="entry name" value="Znf_RING/FYVE/PHD"/>
</dbReference>
<dbReference type="STRING" id="56723.ENSLBEP00000000531"/>
<dbReference type="SMART" id="SM00449">
    <property type="entry name" value="SPRY"/>
    <property type="match status" value="1"/>
</dbReference>
<keyword evidence="5" id="KW-0175">Coiled coil</keyword>
<dbReference type="InterPro" id="IPR000315">
    <property type="entry name" value="Znf_B-box"/>
</dbReference>
<protein>
    <submittedName>
        <fullName evidence="9">Probable E3 ubiquitin-protein ligase TRIML1</fullName>
    </submittedName>
</protein>
<dbReference type="InterPro" id="IPR001841">
    <property type="entry name" value="Znf_RING"/>
</dbReference>
<dbReference type="Gene3D" id="3.30.160.60">
    <property type="entry name" value="Classic Zinc Finger"/>
    <property type="match status" value="1"/>
</dbReference>
<dbReference type="InterPro" id="IPR043136">
    <property type="entry name" value="B30.2/SPRY_sf"/>
</dbReference>
<keyword evidence="2 4" id="KW-0863">Zinc-finger</keyword>
<keyword evidence="10" id="KW-1185">Reference proteome</keyword>
<evidence type="ECO:0000259" key="7">
    <source>
        <dbReference type="PROSITE" id="PS50119"/>
    </source>
</evidence>
<dbReference type="InterPro" id="IPR003879">
    <property type="entry name" value="Butyrophylin_SPRY"/>
</dbReference>
<organism evidence="9 10">
    <name type="scientific">Labrus bergylta</name>
    <name type="common">ballan wrasse</name>
    <dbReference type="NCBI Taxonomy" id="56723"/>
    <lineage>
        <taxon>Eukaryota</taxon>
        <taxon>Metazoa</taxon>
        <taxon>Chordata</taxon>
        <taxon>Craniata</taxon>
        <taxon>Vertebrata</taxon>
        <taxon>Euteleostomi</taxon>
        <taxon>Actinopterygii</taxon>
        <taxon>Neopterygii</taxon>
        <taxon>Teleostei</taxon>
        <taxon>Neoteleostei</taxon>
        <taxon>Acanthomorphata</taxon>
        <taxon>Eupercaria</taxon>
        <taxon>Labriformes</taxon>
        <taxon>Labridae</taxon>
        <taxon>Labrus</taxon>
    </lineage>
</organism>
<dbReference type="GeneTree" id="ENSGT01040000240400"/>
<dbReference type="InterPro" id="IPR027370">
    <property type="entry name" value="Znf-RING_euk"/>
</dbReference>
<dbReference type="CDD" id="cd19769">
    <property type="entry name" value="Bbox2_TRIM16-like"/>
    <property type="match status" value="1"/>
</dbReference>
<dbReference type="PROSITE" id="PS50119">
    <property type="entry name" value="ZF_BBOX"/>
    <property type="match status" value="1"/>
</dbReference>
<dbReference type="Proteomes" id="UP000261660">
    <property type="component" value="Unplaced"/>
</dbReference>
<evidence type="ECO:0000256" key="2">
    <source>
        <dbReference type="ARBA" id="ARBA00022771"/>
    </source>
</evidence>
<dbReference type="InterPro" id="IPR006574">
    <property type="entry name" value="PRY"/>
</dbReference>
<dbReference type="InterPro" id="IPR003877">
    <property type="entry name" value="SPRY_dom"/>
</dbReference>
<dbReference type="PROSITE" id="PS50089">
    <property type="entry name" value="ZF_RING_2"/>
    <property type="match status" value="1"/>
</dbReference>
<dbReference type="Ensembl" id="ENSLBET00000000551.1">
    <property type="protein sequence ID" value="ENSLBEP00000000531.1"/>
    <property type="gene ID" value="ENSLBEG00000000421.1"/>
</dbReference>
<reference evidence="9" key="2">
    <citation type="submission" date="2025-09" db="UniProtKB">
        <authorList>
            <consortium name="Ensembl"/>
        </authorList>
    </citation>
    <scope>IDENTIFICATION</scope>
</reference>
<name>A0A3Q3E3L6_9LABR</name>
<evidence type="ECO:0000256" key="4">
    <source>
        <dbReference type="PROSITE-ProRule" id="PRU00024"/>
    </source>
</evidence>
<dbReference type="Pfam" id="PF00622">
    <property type="entry name" value="SPRY"/>
    <property type="match status" value="1"/>
</dbReference>
<dbReference type="InterPro" id="IPR001870">
    <property type="entry name" value="B30.2/SPRY"/>
</dbReference>
<keyword evidence="1" id="KW-0479">Metal-binding</keyword>
<dbReference type="Gene3D" id="2.60.120.920">
    <property type="match status" value="1"/>
</dbReference>
<dbReference type="SUPFAM" id="SSF57850">
    <property type="entry name" value="RING/U-box"/>
    <property type="match status" value="1"/>
</dbReference>
<evidence type="ECO:0000313" key="10">
    <source>
        <dbReference type="Proteomes" id="UP000261660"/>
    </source>
</evidence>
<dbReference type="PROSITE" id="PS50188">
    <property type="entry name" value="B302_SPRY"/>
    <property type="match status" value="1"/>
</dbReference>
<dbReference type="Pfam" id="PF00643">
    <property type="entry name" value="zf-B_box"/>
    <property type="match status" value="1"/>
</dbReference>